<feature type="region of interest" description="Disordered" evidence="5">
    <location>
        <begin position="1"/>
        <end position="20"/>
    </location>
</feature>
<keyword evidence="3 4" id="KW-0687">Ribonucleoprotein</keyword>
<evidence type="ECO:0000313" key="6">
    <source>
        <dbReference type="EMBL" id="CTR07688.1"/>
    </source>
</evidence>
<feature type="region of interest" description="Disordered" evidence="5">
    <location>
        <begin position="46"/>
        <end position="72"/>
    </location>
</feature>
<evidence type="ECO:0000256" key="3">
    <source>
        <dbReference type="ARBA" id="ARBA00023274"/>
    </source>
</evidence>
<dbReference type="Proteomes" id="UP000199069">
    <property type="component" value="Unassembled WGS sequence"/>
</dbReference>
<sequence length="145" mass="16028">MAARRGSETTHRLYPVHSSNLPADSFASPSLPSFFSTSLHPINRAKAAAGAQAQSKSAAKKKKWSKGKVKDKAQNAVICDKPTFDRIMKEVPTFKMISQSVLIERMKINGSLARVAIAHLEKEGLIKPVIRHRAQLVYTRTTSEE</sequence>
<organism evidence="6 7">
    <name type="scientific">Rhodotorula toruloides</name>
    <name type="common">Yeast</name>
    <name type="synonym">Rhodosporidium toruloides</name>
    <dbReference type="NCBI Taxonomy" id="5286"/>
    <lineage>
        <taxon>Eukaryota</taxon>
        <taxon>Fungi</taxon>
        <taxon>Dikarya</taxon>
        <taxon>Basidiomycota</taxon>
        <taxon>Pucciniomycotina</taxon>
        <taxon>Microbotryomycetes</taxon>
        <taxon>Sporidiobolales</taxon>
        <taxon>Sporidiobolaceae</taxon>
        <taxon>Rhodotorula</taxon>
    </lineage>
</organism>
<dbReference type="InterPro" id="IPR004977">
    <property type="entry name" value="Ribosomal_eS25"/>
</dbReference>
<protein>
    <recommendedName>
        <fullName evidence="4">40S ribosomal protein S25</fullName>
    </recommendedName>
</protein>
<dbReference type="PANTHER" id="PTHR12850">
    <property type="entry name" value="40S RIBOSOMAL PROTEIN S25"/>
    <property type="match status" value="1"/>
</dbReference>
<feature type="compositionally biased region" description="Basic residues" evidence="5">
    <location>
        <begin position="58"/>
        <end position="67"/>
    </location>
</feature>
<dbReference type="OMA" id="KPVIRHR"/>
<proteinExistence type="inferred from homology"/>
<dbReference type="GO" id="GO:1990904">
    <property type="term" value="C:ribonucleoprotein complex"/>
    <property type="evidence" value="ECO:0007669"/>
    <property type="project" value="UniProtKB-KW"/>
</dbReference>
<dbReference type="Pfam" id="PF03297">
    <property type="entry name" value="Ribosomal_S25"/>
    <property type="match status" value="1"/>
</dbReference>
<name>A0A0K3CFF0_RHOTO</name>
<keyword evidence="2 4" id="KW-0689">Ribosomal protein</keyword>
<accession>A0A0K3CFF0</accession>
<evidence type="ECO:0000256" key="1">
    <source>
        <dbReference type="ARBA" id="ARBA00009106"/>
    </source>
</evidence>
<dbReference type="FunFam" id="3.30.63.20:FF:000001">
    <property type="entry name" value="40S ribosomal protein S25"/>
    <property type="match status" value="1"/>
</dbReference>
<evidence type="ECO:0000313" key="7">
    <source>
        <dbReference type="Proteomes" id="UP000199069"/>
    </source>
</evidence>
<dbReference type="STRING" id="5286.A0A0K3CFF0"/>
<evidence type="ECO:0000256" key="5">
    <source>
        <dbReference type="SAM" id="MobiDB-lite"/>
    </source>
</evidence>
<dbReference type="AlphaFoldDB" id="A0A0K3CFF0"/>
<dbReference type="Gene3D" id="3.30.63.20">
    <property type="match status" value="1"/>
</dbReference>
<comment type="similarity">
    <text evidence="1 4">Belongs to the eukaryotic ribosomal protein eS25 family.</text>
</comment>
<feature type="compositionally biased region" description="Low complexity" evidence="5">
    <location>
        <begin position="46"/>
        <end position="57"/>
    </location>
</feature>
<feature type="compositionally biased region" description="Basic and acidic residues" evidence="5">
    <location>
        <begin position="1"/>
        <end position="11"/>
    </location>
</feature>
<dbReference type="GO" id="GO:0005840">
    <property type="term" value="C:ribosome"/>
    <property type="evidence" value="ECO:0007669"/>
    <property type="project" value="UniProtKB-KW"/>
</dbReference>
<evidence type="ECO:0000256" key="4">
    <source>
        <dbReference type="RuleBase" id="RU366057"/>
    </source>
</evidence>
<dbReference type="EMBL" id="CWKI01000006">
    <property type="protein sequence ID" value="CTR07688.1"/>
    <property type="molecule type" value="Genomic_DNA"/>
</dbReference>
<keyword evidence="7" id="KW-1185">Reference proteome</keyword>
<gene>
    <name evidence="6" type="primary">FGENESH: predicted gene_6.471</name>
    <name evidence="6" type="ORF">BN2166_0035490</name>
</gene>
<reference evidence="6 7" key="1">
    <citation type="submission" date="2015-07" db="EMBL/GenBank/DDBJ databases">
        <authorList>
            <person name="Cajimat M.N.B."/>
            <person name="Milazzo M.L."/>
            <person name="Fulhorst C.F."/>
        </authorList>
    </citation>
    <scope>NUCLEOTIDE SEQUENCE [LARGE SCALE GENOMIC DNA]</scope>
    <source>
        <strain evidence="6">Single colony</strain>
    </source>
</reference>
<evidence type="ECO:0000256" key="2">
    <source>
        <dbReference type="ARBA" id="ARBA00022980"/>
    </source>
</evidence>